<dbReference type="GO" id="GO:0016757">
    <property type="term" value="F:glycosyltransferase activity"/>
    <property type="evidence" value="ECO:0007669"/>
    <property type="project" value="UniProtKB-KW"/>
</dbReference>
<comment type="caution">
    <text evidence="4">The sequence shown here is derived from an EMBL/GenBank/DDBJ whole genome shotgun (WGS) entry which is preliminary data.</text>
</comment>
<dbReference type="SUPFAM" id="SSF53448">
    <property type="entry name" value="Nucleotide-diphospho-sugar transferases"/>
    <property type="match status" value="1"/>
</dbReference>
<dbReference type="PANTHER" id="PTHR22916">
    <property type="entry name" value="GLYCOSYLTRANSFERASE"/>
    <property type="match status" value="1"/>
</dbReference>
<evidence type="ECO:0000256" key="1">
    <source>
        <dbReference type="ARBA" id="ARBA00022676"/>
    </source>
</evidence>
<dbReference type="InterPro" id="IPR001173">
    <property type="entry name" value="Glyco_trans_2-like"/>
</dbReference>
<dbReference type="STRING" id="1423812.FD20_GL001139"/>
<evidence type="ECO:0000313" key="4">
    <source>
        <dbReference type="EMBL" id="KRL36676.1"/>
    </source>
</evidence>
<evidence type="ECO:0000313" key="5">
    <source>
        <dbReference type="Proteomes" id="UP000051155"/>
    </source>
</evidence>
<reference evidence="4 5" key="1">
    <citation type="journal article" date="2015" name="Genome Announc.">
        <title>Expanding the biotechnology potential of lactobacilli through comparative genomics of 213 strains and associated genera.</title>
        <authorList>
            <person name="Sun Z."/>
            <person name="Harris H.M."/>
            <person name="McCann A."/>
            <person name="Guo C."/>
            <person name="Argimon S."/>
            <person name="Zhang W."/>
            <person name="Yang X."/>
            <person name="Jeffery I.B."/>
            <person name="Cooney J.C."/>
            <person name="Kagawa T.F."/>
            <person name="Liu W."/>
            <person name="Song Y."/>
            <person name="Salvetti E."/>
            <person name="Wrobel A."/>
            <person name="Rasinkangas P."/>
            <person name="Parkhill J."/>
            <person name="Rea M.C."/>
            <person name="O'Sullivan O."/>
            <person name="Ritari J."/>
            <person name="Douillard F.P."/>
            <person name="Paul Ross R."/>
            <person name="Yang R."/>
            <person name="Briner A.E."/>
            <person name="Felis G.E."/>
            <person name="de Vos W.M."/>
            <person name="Barrangou R."/>
            <person name="Klaenhammer T.R."/>
            <person name="Caufield P.W."/>
            <person name="Cui Y."/>
            <person name="Zhang H."/>
            <person name="O'Toole P.W."/>
        </authorList>
    </citation>
    <scope>NUCLEOTIDE SEQUENCE [LARGE SCALE GENOMIC DNA]</scope>
    <source>
        <strain evidence="4 5">DSM 19971</strain>
    </source>
</reference>
<dbReference type="AlphaFoldDB" id="A0A0R1Q1M7"/>
<name>A0A0R1Q1M7_9LACO</name>
<keyword evidence="5" id="KW-1185">Reference proteome</keyword>
<dbReference type="Gene3D" id="3.90.550.10">
    <property type="entry name" value="Spore Coat Polysaccharide Biosynthesis Protein SpsA, Chain A"/>
    <property type="match status" value="1"/>
</dbReference>
<sequence length="299" mass="34442">MYNVQTYIERCIKSILAQTYSNIDLILIDDGSTDNSGRICDDYSKLDNRVTVVHTKNNGQSIARNIGLSLSDSEFIGFVDADDFIDSDYYEVLCGILLKNNDISCVGLSMGNNNSRNVEVINQENAVIRIMAGDLWTVVWNKLFRASSLKGVTFPEKQVHEEIAFNHKFLMRVNYFGVVDYKGYHYTKKREGDTKSTFQLSRLNTYKQILNFIDDLEENGQSRAKKALMLFGITHFIEMFYSAKATNQPRTTLLTVRKYFLAMLYLGLEEGVVLKKPRILLKAVDFYFYSYMVIAWRKT</sequence>
<evidence type="ECO:0000259" key="3">
    <source>
        <dbReference type="Pfam" id="PF00535"/>
    </source>
</evidence>
<protein>
    <recommendedName>
        <fullName evidence="3">Glycosyltransferase 2-like domain-containing protein</fullName>
    </recommendedName>
</protein>
<keyword evidence="1" id="KW-0328">Glycosyltransferase</keyword>
<keyword evidence="2" id="KW-0808">Transferase</keyword>
<proteinExistence type="predicted"/>
<accession>A0A0R1Q1M7</accession>
<dbReference type="EMBL" id="AZEG01000023">
    <property type="protein sequence ID" value="KRL36676.1"/>
    <property type="molecule type" value="Genomic_DNA"/>
</dbReference>
<dbReference type="InterPro" id="IPR029044">
    <property type="entry name" value="Nucleotide-diphossugar_trans"/>
</dbReference>
<dbReference type="Pfam" id="PF00535">
    <property type="entry name" value="Glycos_transf_2"/>
    <property type="match status" value="1"/>
</dbReference>
<gene>
    <name evidence="4" type="ORF">FD20_GL001139</name>
</gene>
<organism evidence="4 5">
    <name type="scientific">Liquorilactobacillus uvarum DSM 19971</name>
    <dbReference type="NCBI Taxonomy" id="1423812"/>
    <lineage>
        <taxon>Bacteria</taxon>
        <taxon>Bacillati</taxon>
        <taxon>Bacillota</taxon>
        <taxon>Bacilli</taxon>
        <taxon>Lactobacillales</taxon>
        <taxon>Lactobacillaceae</taxon>
        <taxon>Liquorilactobacillus</taxon>
    </lineage>
</organism>
<feature type="domain" description="Glycosyltransferase 2-like" evidence="3">
    <location>
        <begin position="1"/>
        <end position="117"/>
    </location>
</feature>
<dbReference type="Proteomes" id="UP000051155">
    <property type="component" value="Unassembled WGS sequence"/>
</dbReference>
<dbReference type="PANTHER" id="PTHR22916:SF51">
    <property type="entry name" value="GLYCOSYLTRANSFERASE EPSH-RELATED"/>
    <property type="match status" value="1"/>
</dbReference>
<dbReference type="PATRIC" id="fig|1423812.3.peg.1213"/>
<evidence type="ECO:0000256" key="2">
    <source>
        <dbReference type="ARBA" id="ARBA00022679"/>
    </source>
</evidence>
<dbReference type="CDD" id="cd00761">
    <property type="entry name" value="Glyco_tranf_GTA_type"/>
    <property type="match status" value="1"/>
</dbReference>